<keyword evidence="5 6" id="KW-0472">Membrane</keyword>
<feature type="transmembrane region" description="Helical" evidence="6">
    <location>
        <begin position="268"/>
        <end position="288"/>
    </location>
</feature>
<dbReference type="EMBL" id="GU567959">
    <property type="protein sequence ID" value="ADI21564.1"/>
    <property type="molecule type" value="Genomic_DNA"/>
</dbReference>
<dbReference type="GO" id="GO:0043190">
    <property type="term" value="C:ATP-binding cassette (ABC) transporter complex"/>
    <property type="evidence" value="ECO:0007669"/>
    <property type="project" value="TreeGrafter"/>
</dbReference>
<keyword evidence="2" id="KW-1003">Cell membrane</keyword>
<evidence type="ECO:0000256" key="3">
    <source>
        <dbReference type="ARBA" id="ARBA00022692"/>
    </source>
</evidence>
<organism evidence="7">
    <name type="scientific">uncultured verrucomicrobium HF0070_35E03</name>
    <dbReference type="NCBI Taxonomy" id="723595"/>
    <lineage>
        <taxon>Bacteria</taxon>
        <taxon>Pseudomonadati</taxon>
        <taxon>Verrucomicrobiota</taxon>
        <taxon>environmental samples</taxon>
    </lineage>
</organism>
<dbReference type="PANTHER" id="PTHR33529:SF6">
    <property type="entry name" value="YJGP_YJGQ FAMILY PERMEASE"/>
    <property type="match status" value="1"/>
</dbReference>
<feature type="transmembrane region" description="Helical" evidence="6">
    <location>
        <begin position="300"/>
        <end position="320"/>
    </location>
</feature>
<evidence type="ECO:0008006" key="8">
    <source>
        <dbReference type="Google" id="ProtNLM"/>
    </source>
</evidence>
<dbReference type="PANTHER" id="PTHR33529">
    <property type="entry name" value="SLR0882 PROTEIN-RELATED"/>
    <property type="match status" value="1"/>
</dbReference>
<accession>E7C290</accession>
<evidence type="ECO:0000256" key="2">
    <source>
        <dbReference type="ARBA" id="ARBA00022475"/>
    </source>
</evidence>
<feature type="transmembrane region" description="Helical" evidence="6">
    <location>
        <begin position="241"/>
        <end position="262"/>
    </location>
</feature>
<proteinExistence type="predicted"/>
<evidence type="ECO:0000313" key="7">
    <source>
        <dbReference type="EMBL" id="ADI21564.1"/>
    </source>
</evidence>
<comment type="subcellular location">
    <subcellularLocation>
        <location evidence="1">Cell membrane</location>
        <topology evidence="1">Multi-pass membrane protein</topology>
    </subcellularLocation>
</comment>
<protein>
    <recommendedName>
        <fullName evidence="8">Permease</fullName>
    </recommendedName>
</protein>
<feature type="transmembrane region" description="Helical" evidence="6">
    <location>
        <begin position="38"/>
        <end position="57"/>
    </location>
</feature>
<evidence type="ECO:0000256" key="6">
    <source>
        <dbReference type="SAM" id="Phobius"/>
    </source>
</evidence>
<name>E7C290_9BACT</name>
<dbReference type="GO" id="GO:0015920">
    <property type="term" value="P:lipopolysaccharide transport"/>
    <property type="evidence" value="ECO:0007669"/>
    <property type="project" value="TreeGrafter"/>
</dbReference>
<keyword evidence="4 6" id="KW-1133">Transmembrane helix</keyword>
<evidence type="ECO:0000256" key="5">
    <source>
        <dbReference type="ARBA" id="ARBA00023136"/>
    </source>
</evidence>
<sequence length="324" mass="35776">MALPFGFVVSVVFLIGKWVADGEILAYRSLGGDVLALLWVVMLFGTLISVISTYSSLEWSPVNRSKFDQLKNEILWTQTNLLLEERGEIGFAFHSDEQSKTSEKLNALAGERIRGASLSVFDASDDLWKNLRIVLSGGPNEEVLVVIHARKAFVEKRKDKGELVLDLLDVDLEYGFSTGEKAAGGQFLSFERWKEPIVFQINQEARPKGVKRMGFTELLSAIERSEDPQFRNEGISLLSKNLSFGTSPFFLGILLVPIGILAGKSESLINLSLGLAIGLGFYAMGLLLSGLMGKHDLGFAGWWAPNIVCFLLGMILMIRINGNR</sequence>
<dbReference type="InterPro" id="IPR005495">
    <property type="entry name" value="LptG/LptF_permease"/>
</dbReference>
<keyword evidence="3 6" id="KW-0812">Transmembrane</keyword>
<evidence type="ECO:0000256" key="4">
    <source>
        <dbReference type="ARBA" id="ARBA00022989"/>
    </source>
</evidence>
<dbReference type="AlphaFoldDB" id="E7C290"/>
<evidence type="ECO:0000256" key="1">
    <source>
        <dbReference type="ARBA" id="ARBA00004651"/>
    </source>
</evidence>
<reference evidence="7" key="1">
    <citation type="submission" date="2010-01" db="EMBL/GenBank/DDBJ databases">
        <title>Genome fragments of uncultured bacteria from the North Pacific subtropical Gyre.</title>
        <authorList>
            <person name="Pham V.D."/>
            <person name="Delong E.F."/>
        </authorList>
    </citation>
    <scope>NUCLEOTIDE SEQUENCE</scope>
</reference>
<dbReference type="Pfam" id="PF03739">
    <property type="entry name" value="LptF_LptG"/>
    <property type="match status" value="1"/>
</dbReference>